<dbReference type="GO" id="GO:0043190">
    <property type="term" value="C:ATP-binding cassette (ABC) transporter complex"/>
    <property type="evidence" value="ECO:0007669"/>
    <property type="project" value="InterPro"/>
</dbReference>
<dbReference type="InterPro" id="IPR000914">
    <property type="entry name" value="SBP_5_dom"/>
</dbReference>
<dbReference type="GO" id="GO:0015833">
    <property type="term" value="P:peptide transport"/>
    <property type="evidence" value="ECO:0007669"/>
    <property type="project" value="TreeGrafter"/>
</dbReference>
<evidence type="ECO:0000259" key="3">
    <source>
        <dbReference type="Pfam" id="PF00496"/>
    </source>
</evidence>
<dbReference type="InterPro" id="IPR039424">
    <property type="entry name" value="SBP_5"/>
</dbReference>
<gene>
    <name evidence="4" type="ORF">SAMN06295964_1848</name>
</gene>
<organism evidence="4 5">
    <name type="scientific">Aeromicrobium choanae</name>
    <dbReference type="NCBI Taxonomy" id="1736691"/>
    <lineage>
        <taxon>Bacteria</taxon>
        <taxon>Bacillati</taxon>
        <taxon>Actinomycetota</taxon>
        <taxon>Actinomycetes</taxon>
        <taxon>Propionibacteriales</taxon>
        <taxon>Nocardioidaceae</taxon>
        <taxon>Aeromicrobium</taxon>
    </lineage>
</organism>
<feature type="domain" description="Solute-binding protein family 5" evidence="3">
    <location>
        <begin position="76"/>
        <end position="424"/>
    </location>
</feature>
<dbReference type="PANTHER" id="PTHR30290:SF38">
    <property type="entry name" value="D,D-DIPEPTIDE-BINDING PERIPLASMIC PROTEIN DDPA-RELATED"/>
    <property type="match status" value="1"/>
</dbReference>
<sequence length="505" mass="54491">MRIVKTMKVVAAAALMAAMLSACGGSDDKSAGSTTLRVAAQSDVSSLDPIRGNSGNDHVMLFPIYDTLVSFDEGLQPQPGLVESWDSPTPKELTLTLRPGVKFHDGEPLDADAVKVNLDRARAEDSVAAADLASIENVRVDDELVATLELSRPDASLLLVLADRAGMMVSPAALEANDNDVSRTPVGAGGWKLSDWKQGNELRLERFDDYWDADSERAETLRIKIITDPRTRVTAMRSGQQDIALDVQPVDAESLEKEKSVVLESQTSLLVHGMYMNTSAPEFSDAKVRRALALAIDRDTIVKNALFGHGQSASGVLPDGYWAETPDSVDYAHDPDEAKRLLADAGVPSLEFDMLSRSDTSSVRLAEILKDQWAAVGVTVNILPRDVVEATDQYFNQKSSPAYLAGWSGRPDPSMTYRSLFDAKGYYNVGGLEIDGMAAAIGAADKSFDLDERVVGLDAAAVAAYESTPFLPVAFQDALIARSDKVQGFQMNQMGKPKFIGITVD</sequence>
<dbReference type="RefSeq" id="WP_078699880.1">
    <property type="nucleotide sequence ID" value="NZ_LT796768.1"/>
</dbReference>
<proteinExistence type="predicted"/>
<evidence type="ECO:0000313" key="4">
    <source>
        <dbReference type="EMBL" id="SKB07824.1"/>
    </source>
</evidence>
<evidence type="ECO:0000313" key="5">
    <source>
        <dbReference type="Proteomes" id="UP000191040"/>
    </source>
</evidence>
<dbReference type="PROSITE" id="PS51257">
    <property type="entry name" value="PROKAR_LIPOPROTEIN"/>
    <property type="match status" value="1"/>
</dbReference>
<feature type="chain" id="PRO_5038378939" evidence="2">
    <location>
        <begin position="25"/>
        <end position="505"/>
    </location>
</feature>
<name>A0A1T4Z1B7_9ACTN</name>
<keyword evidence="1 2" id="KW-0732">Signal</keyword>
<dbReference type="EMBL" id="LT796768">
    <property type="protein sequence ID" value="SKB07824.1"/>
    <property type="molecule type" value="Genomic_DNA"/>
</dbReference>
<dbReference type="OrthoDB" id="5243526at2"/>
<feature type="signal peptide" evidence="2">
    <location>
        <begin position="1"/>
        <end position="24"/>
    </location>
</feature>
<dbReference type="GO" id="GO:1904680">
    <property type="term" value="F:peptide transmembrane transporter activity"/>
    <property type="evidence" value="ECO:0007669"/>
    <property type="project" value="TreeGrafter"/>
</dbReference>
<dbReference type="Gene3D" id="3.40.190.10">
    <property type="entry name" value="Periplasmic binding protein-like II"/>
    <property type="match status" value="1"/>
</dbReference>
<dbReference type="PIRSF" id="PIRSF002741">
    <property type="entry name" value="MppA"/>
    <property type="match status" value="1"/>
</dbReference>
<dbReference type="STRING" id="1736691.SAMN06295964_1848"/>
<protein>
    <submittedName>
        <fullName evidence="4">Peptide/nickel transport system permease protein/peptide/nickel transport system substrate-binding protein</fullName>
    </submittedName>
</protein>
<dbReference type="Gene3D" id="3.10.105.10">
    <property type="entry name" value="Dipeptide-binding Protein, Domain 3"/>
    <property type="match status" value="1"/>
</dbReference>
<dbReference type="AlphaFoldDB" id="A0A1T4Z1B7"/>
<dbReference type="GO" id="GO:0042597">
    <property type="term" value="C:periplasmic space"/>
    <property type="evidence" value="ECO:0007669"/>
    <property type="project" value="UniProtKB-ARBA"/>
</dbReference>
<dbReference type="Proteomes" id="UP000191040">
    <property type="component" value="Chromosome I"/>
</dbReference>
<keyword evidence="5" id="KW-1185">Reference proteome</keyword>
<dbReference type="Pfam" id="PF00496">
    <property type="entry name" value="SBP_bac_5"/>
    <property type="match status" value="1"/>
</dbReference>
<dbReference type="InterPro" id="IPR030678">
    <property type="entry name" value="Peptide/Ni-bd"/>
</dbReference>
<reference evidence="5" key="1">
    <citation type="submission" date="2017-02" db="EMBL/GenBank/DDBJ databases">
        <authorList>
            <person name="Varghese N."/>
            <person name="Submissions S."/>
        </authorList>
    </citation>
    <scope>NUCLEOTIDE SEQUENCE [LARGE SCALE GENOMIC DNA]</scope>
    <source>
        <strain evidence="5">9H-4</strain>
    </source>
</reference>
<dbReference type="Gene3D" id="3.90.76.10">
    <property type="entry name" value="Dipeptide-binding Protein, Domain 1"/>
    <property type="match status" value="1"/>
</dbReference>
<evidence type="ECO:0000256" key="1">
    <source>
        <dbReference type="ARBA" id="ARBA00022729"/>
    </source>
</evidence>
<accession>A0A1T4Z1B7</accession>
<dbReference type="PANTHER" id="PTHR30290">
    <property type="entry name" value="PERIPLASMIC BINDING COMPONENT OF ABC TRANSPORTER"/>
    <property type="match status" value="1"/>
</dbReference>
<evidence type="ECO:0000256" key="2">
    <source>
        <dbReference type="SAM" id="SignalP"/>
    </source>
</evidence>
<dbReference type="SUPFAM" id="SSF53850">
    <property type="entry name" value="Periplasmic binding protein-like II"/>
    <property type="match status" value="1"/>
</dbReference>